<feature type="region of interest" description="Disordered" evidence="1">
    <location>
        <begin position="63"/>
        <end position="83"/>
    </location>
</feature>
<protein>
    <recommendedName>
        <fullName evidence="4">TIGR02300 family protein</fullName>
    </recommendedName>
</protein>
<feature type="compositionally biased region" description="Low complexity" evidence="1">
    <location>
        <begin position="71"/>
        <end position="80"/>
    </location>
</feature>
<dbReference type="eggNOG" id="COG4530">
    <property type="taxonomic scope" value="Bacteria"/>
</dbReference>
<reference evidence="2 3" key="1">
    <citation type="submission" date="2006-03" db="EMBL/GenBank/DDBJ databases">
        <title>Complete sequence of Rhodopseudomonas palustris BisB5.</title>
        <authorList>
            <consortium name="US DOE Joint Genome Institute"/>
            <person name="Copeland A."/>
            <person name="Lucas S."/>
            <person name="Lapidus A."/>
            <person name="Barry K."/>
            <person name="Detter J.C."/>
            <person name="Glavina del Rio T."/>
            <person name="Hammon N."/>
            <person name="Israni S."/>
            <person name="Dalin E."/>
            <person name="Tice H."/>
            <person name="Pitluck S."/>
            <person name="Chain P."/>
            <person name="Malfatti S."/>
            <person name="Shin M."/>
            <person name="Vergez L."/>
            <person name="Schmutz J."/>
            <person name="Larimer F."/>
            <person name="Land M."/>
            <person name="Hauser L."/>
            <person name="Pelletier D.A."/>
            <person name="Kyrpides N."/>
            <person name="Lykidis A."/>
            <person name="Oda Y."/>
            <person name="Harwood C.S."/>
            <person name="Richardson P."/>
        </authorList>
    </citation>
    <scope>NUCLEOTIDE SEQUENCE [LARGE SCALE GENOMIC DNA]</scope>
    <source>
        <strain evidence="2 3">BisB5</strain>
    </source>
</reference>
<evidence type="ECO:0000256" key="1">
    <source>
        <dbReference type="SAM" id="MobiDB-lite"/>
    </source>
</evidence>
<dbReference type="InterPro" id="IPR012644">
    <property type="entry name" value="CHP02300_FYDLN_acid"/>
</dbReference>
<evidence type="ECO:0000313" key="2">
    <source>
        <dbReference type="EMBL" id="ABE37428.1"/>
    </source>
</evidence>
<feature type="compositionally biased region" description="Acidic residues" evidence="1">
    <location>
        <begin position="109"/>
        <end position="140"/>
    </location>
</feature>
<dbReference type="STRING" id="316057.RPD_0188"/>
<dbReference type="EMBL" id="CP000283">
    <property type="protein sequence ID" value="ABE37428.1"/>
    <property type="molecule type" value="Genomic_DNA"/>
</dbReference>
<organism evidence="2 3">
    <name type="scientific">Rhodopseudomonas palustris (strain BisB5)</name>
    <dbReference type="NCBI Taxonomy" id="316057"/>
    <lineage>
        <taxon>Bacteria</taxon>
        <taxon>Pseudomonadati</taxon>
        <taxon>Pseudomonadota</taxon>
        <taxon>Alphaproteobacteria</taxon>
        <taxon>Hyphomicrobiales</taxon>
        <taxon>Nitrobacteraceae</taxon>
        <taxon>Rhodopseudomonas</taxon>
    </lineage>
</organism>
<accession>Q13ER1</accession>
<gene>
    <name evidence="2" type="ordered locus">RPD_0188</name>
</gene>
<dbReference type="AlphaFoldDB" id="Q13ER1"/>
<feature type="region of interest" description="Disordered" evidence="1">
    <location>
        <begin position="108"/>
        <end position="152"/>
    </location>
</feature>
<dbReference type="Proteomes" id="UP000001818">
    <property type="component" value="Chromosome"/>
</dbReference>
<sequence>MATSQVKHRFSRNPKVAQVAKSDLGTKRICPTTGKKFYDLNKNPVISPYTGEVVPIAPVVAPRTRADSRSAAAPAAAEAPEAMEAEELVSLEEADAEEKTGKVKAIVPESEDDIEIDESIEDDDDSTFIADEEEGDEDVTDIIGDVSGDEET</sequence>
<evidence type="ECO:0008006" key="4">
    <source>
        <dbReference type="Google" id="ProtNLM"/>
    </source>
</evidence>
<evidence type="ECO:0000313" key="3">
    <source>
        <dbReference type="Proteomes" id="UP000001818"/>
    </source>
</evidence>
<dbReference type="Pfam" id="PF09538">
    <property type="entry name" value="FYDLN_acid"/>
    <property type="match status" value="1"/>
</dbReference>
<dbReference type="KEGG" id="rpd:RPD_0188"/>
<dbReference type="NCBIfam" id="TIGR02300">
    <property type="entry name" value="FYDLN_acid"/>
    <property type="match status" value="1"/>
</dbReference>
<proteinExistence type="predicted"/>
<name>Q13ER1_RHOPS</name>
<dbReference type="HOGENOM" id="CLU_140210_1_0_5"/>